<dbReference type="PROSITE" id="PS50021">
    <property type="entry name" value="CH"/>
    <property type="match status" value="1"/>
</dbReference>
<feature type="compositionally biased region" description="Basic and acidic residues" evidence="1">
    <location>
        <begin position="230"/>
        <end position="243"/>
    </location>
</feature>
<feature type="compositionally biased region" description="Basic and acidic residues" evidence="1">
    <location>
        <begin position="390"/>
        <end position="399"/>
    </location>
</feature>
<dbReference type="PROSITE" id="PS51450">
    <property type="entry name" value="LRR"/>
    <property type="match status" value="1"/>
</dbReference>
<keyword evidence="4" id="KW-1185">Reference proteome</keyword>
<dbReference type="Gene3D" id="1.10.418.10">
    <property type="entry name" value="Calponin-like domain"/>
    <property type="match status" value="1"/>
</dbReference>
<dbReference type="Gene3D" id="3.80.10.10">
    <property type="entry name" value="Ribonuclease Inhibitor"/>
    <property type="match status" value="1"/>
</dbReference>
<sequence length="782" mass="87944">MELDVSCNEITHLPTQIGDLQSLRQLSKFNQASFNLGLCNCITEVAVRAITRLKLHRLDFSSNKISEIPCDIHQMDTLQEMHLDHNPLACPPAHLCTKGLVHIKKYLFIQALKEDRKRGLLSDVQLRKNFRKSGIALNFRKPEEYCYSGSPRDRRKRHTVDSGYSTTDSNEKTRWSPSECREYDAQTLHKLSRTVLMLQGHTLFSTHNGDIEEANNLALRAAESVKVQRQGREMQRRTYRDADQEALSPVQTLTSPSTPEAPAKPPPVTRSESGPLAPPSSAPSVVVVPKSESRDEATAVKTPNDTVVSPLGGTGVVYPKGSVSSPATPNSSSQIDEFTRELMRQKADYEARKKRAEQLRLEREREEELRARIGQQAHDEEQQQQLTARRPQEEQKHPIDSSGPESMSNSLSSTSLSAVSSTSESHDSSHMSRASRIPQSNSFREDRKSFQQVPYRRTVSDTNYNLHLVNNHSQASPPLSTPTPLEPLPNSEAEEPPPENNIHVNHTSSTDSSSQPPGGRTHPEQPRVHYIPVIHDTSPTTPQEDEFRRRHEAMLSQQRQETQMIQRRLEEKKQHILRMQKELVIKWSAGPVADSIKSTDEANECNVFNRDGTPTSSFNGSALNNHKSGLPPRCQKVLEAMGRELNSMNPAFTIRRTLQHAQEEIELIEKLRKTIESRLKVTLPDNLPAALKDGVVLCHLANHIRPRSVSSIHVPSPSVPKLPLAKCRRNVENFLEACRRIGVEQEQLFNPMDVLEECGLISVAYTIEALVDRVHDTKQSAV</sequence>
<protein>
    <recommendedName>
        <fullName evidence="2">Calponin-homology (CH) domain-containing protein</fullName>
    </recommendedName>
</protein>
<dbReference type="Pfam" id="PF00307">
    <property type="entry name" value="CH"/>
    <property type="match status" value="1"/>
</dbReference>
<feature type="compositionally biased region" description="Low complexity" evidence="1">
    <location>
        <begin position="405"/>
        <end position="423"/>
    </location>
</feature>
<dbReference type="PANTHER" id="PTHR16083">
    <property type="entry name" value="LEUCINE RICH REPEAT CONTAINING PROTEIN"/>
    <property type="match status" value="1"/>
</dbReference>
<dbReference type="SUPFAM" id="SSF52058">
    <property type="entry name" value="L domain-like"/>
    <property type="match status" value="1"/>
</dbReference>
<dbReference type="SMART" id="SM00033">
    <property type="entry name" value="CH"/>
    <property type="match status" value="1"/>
</dbReference>
<feature type="compositionally biased region" description="Low complexity" evidence="1">
    <location>
        <begin position="322"/>
        <end position="333"/>
    </location>
</feature>
<dbReference type="Proteomes" id="UP001208570">
    <property type="component" value="Unassembled WGS sequence"/>
</dbReference>
<proteinExistence type="predicted"/>
<feature type="compositionally biased region" description="Basic and acidic residues" evidence="1">
    <location>
        <begin position="169"/>
        <end position="178"/>
    </location>
</feature>
<feature type="compositionally biased region" description="Basic and acidic residues" evidence="1">
    <location>
        <begin position="337"/>
        <end position="381"/>
    </location>
</feature>
<comment type="caution">
    <text evidence="3">The sequence shown here is derived from an EMBL/GenBank/DDBJ whole genome shotgun (WGS) entry which is preliminary data.</text>
</comment>
<dbReference type="EMBL" id="JAODUP010000233">
    <property type="protein sequence ID" value="KAK2155711.1"/>
    <property type="molecule type" value="Genomic_DNA"/>
</dbReference>
<dbReference type="SUPFAM" id="SSF47576">
    <property type="entry name" value="Calponin-homology domain, CH-domain"/>
    <property type="match status" value="1"/>
</dbReference>
<evidence type="ECO:0000313" key="4">
    <source>
        <dbReference type="Proteomes" id="UP001208570"/>
    </source>
</evidence>
<evidence type="ECO:0000259" key="2">
    <source>
        <dbReference type="PROSITE" id="PS50021"/>
    </source>
</evidence>
<feature type="region of interest" description="Disordered" evidence="1">
    <location>
        <begin position="226"/>
        <end position="456"/>
    </location>
</feature>
<reference evidence="3" key="1">
    <citation type="journal article" date="2023" name="Mol. Biol. Evol.">
        <title>Third-Generation Sequencing Reveals the Adaptive Role of the Epigenome in Three Deep-Sea Polychaetes.</title>
        <authorList>
            <person name="Perez M."/>
            <person name="Aroh O."/>
            <person name="Sun Y."/>
            <person name="Lan Y."/>
            <person name="Juniper S.K."/>
            <person name="Young C.R."/>
            <person name="Angers B."/>
            <person name="Qian P.Y."/>
        </authorList>
    </citation>
    <scope>NUCLEOTIDE SEQUENCE</scope>
    <source>
        <strain evidence="3">P08H-3</strain>
    </source>
</reference>
<evidence type="ECO:0000256" key="1">
    <source>
        <dbReference type="SAM" id="MobiDB-lite"/>
    </source>
</evidence>
<gene>
    <name evidence="3" type="ORF">LSH36_233g06027</name>
</gene>
<dbReference type="PANTHER" id="PTHR16083:SF85">
    <property type="entry name" value="FI16115P1"/>
    <property type="match status" value="1"/>
</dbReference>
<organism evidence="3 4">
    <name type="scientific">Paralvinella palmiformis</name>
    <dbReference type="NCBI Taxonomy" id="53620"/>
    <lineage>
        <taxon>Eukaryota</taxon>
        <taxon>Metazoa</taxon>
        <taxon>Spiralia</taxon>
        <taxon>Lophotrochozoa</taxon>
        <taxon>Annelida</taxon>
        <taxon>Polychaeta</taxon>
        <taxon>Sedentaria</taxon>
        <taxon>Canalipalpata</taxon>
        <taxon>Terebellida</taxon>
        <taxon>Terebelliformia</taxon>
        <taxon>Alvinellidae</taxon>
        <taxon>Paralvinella</taxon>
    </lineage>
</organism>
<accession>A0AAD9N5G4</accession>
<feature type="domain" description="Calponin-homology (CH)" evidence="2">
    <location>
        <begin position="661"/>
        <end position="775"/>
    </location>
</feature>
<feature type="region of interest" description="Disordered" evidence="1">
    <location>
        <begin position="148"/>
        <end position="178"/>
    </location>
</feature>
<dbReference type="InterPro" id="IPR001715">
    <property type="entry name" value="CH_dom"/>
</dbReference>
<feature type="region of interest" description="Disordered" evidence="1">
    <location>
        <begin position="470"/>
        <end position="525"/>
    </location>
</feature>
<feature type="compositionally biased region" description="Polar residues" evidence="1">
    <location>
        <begin position="502"/>
        <end position="516"/>
    </location>
</feature>
<name>A0AAD9N5G4_9ANNE</name>
<dbReference type="CDD" id="cd21205">
    <property type="entry name" value="CH_LRCH"/>
    <property type="match status" value="1"/>
</dbReference>
<dbReference type="InterPro" id="IPR036872">
    <property type="entry name" value="CH_dom_sf"/>
</dbReference>
<dbReference type="InterPro" id="IPR001611">
    <property type="entry name" value="Leu-rich_rpt"/>
</dbReference>
<dbReference type="AlphaFoldDB" id="A0AAD9N5G4"/>
<evidence type="ECO:0000313" key="3">
    <source>
        <dbReference type="EMBL" id="KAK2155711.1"/>
    </source>
</evidence>
<dbReference type="InterPro" id="IPR032675">
    <property type="entry name" value="LRR_dom_sf"/>
</dbReference>